<keyword evidence="2" id="KW-1185">Reference proteome</keyword>
<evidence type="ECO:0000313" key="1">
    <source>
        <dbReference type="EMBL" id="MBN7771283.1"/>
    </source>
</evidence>
<dbReference type="RefSeq" id="WP_206558094.1">
    <property type="nucleotide sequence ID" value="NZ_JAFKDB010000019.1"/>
</dbReference>
<accession>A0ABS3BIH1</accession>
<sequence length="198" mass="22709">MSESTMLPSFRFKGGRTYIHGTDLFQSVTRFLEAENRGYLKEMSFRLFGDRQCAILFAAPESNESRTICQGRWYDSESGSDVKFWVVEQGAPVSDRYEFDEDALCSGAELSEDTICRSFNTGFSMIENIVALTKKFHNEKLSLSKGKWVFGQIILSERLPDNCAQIKIENYQNIKNRFSRNRIILDGHLVGEIRFIVA</sequence>
<comment type="caution">
    <text evidence="1">The sequence shown here is derived from an EMBL/GenBank/DDBJ whole genome shotgun (WGS) entry which is preliminary data.</text>
</comment>
<gene>
    <name evidence="1" type="ORF">JYP53_15360</name>
</gene>
<protein>
    <submittedName>
        <fullName evidence="1">Uncharacterized protein</fullName>
    </submittedName>
</protein>
<proteinExistence type="predicted"/>
<name>A0ABS3BIH1_9GAMM</name>
<organism evidence="1 2">
    <name type="scientific">Marinobacter daepoensis</name>
    <dbReference type="NCBI Taxonomy" id="262077"/>
    <lineage>
        <taxon>Bacteria</taxon>
        <taxon>Pseudomonadati</taxon>
        <taxon>Pseudomonadota</taxon>
        <taxon>Gammaproteobacteria</taxon>
        <taxon>Pseudomonadales</taxon>
        <taxon>Marinobacteraceae</taxon>
        <taxon>Marinobacter</taxon>
    </lineage>
</organism>
<evidence type="ECO:0000313" key="2">
    <source>
        <dbReference type="Proteomes" id="UP000664344"/>
    </source>
</evidence>
<dbReference type="Proteomes" id="UP000664344">
    <property type="component" value="Unassembled WGS sequence"/>
</dbReference>
<dbReference type="EMBL" id="JAFKDB010000019">
    <property type="protein sequence ID" value="MBN7771283.1"/>
    <property type="molecule type" value="Genomic_DNA"/>
</dbReference>
<reference evidence="1 2" key="1">
    <citation type="submission" date="2021-02" db="EMBL/GenBank/DDBJ databases">
        <title>PHA producing bacteria isolated from coastal sediment in Guangdong, Shenzhen.</title>
        <authorList>
            <person name="Zheng W."/>
            <person name="Yu S."/>
            <person name="Huang Y."/>
        </authorList>
    </citation>
    <scope>NUCLEOTIDE SEQUENCE [LARGE SCALE GENOMIC DNA]</scope>
    <source>
        <strain evidence="1 2">TN21-5</strain>
    </source>
</reference>